<proteinExistence type="predicted"/>
<reference evidence="2" key="2">
    <citation type="submission" date="2017-11" db="EMBL/GenBank/DDBJ databases">
        <title>Coralsnake Venomics: Analyses of Venom Gland Transcriptomes and Proteomes of Six Brazilian Taxa.</title>
        <authorList>
            <person name="Aird S.D."/>
            <person name="Jorge da Silva N."/>
            <person name="Qiu L."/>
            <person name="Villar-Briones A."/>
            <person name="Aparecida-Saddi V."/>
            <person name="Campos-Telles M.P."/>
            <person name="Grau M."/>
            <person name="Mikheyev A.S."/>
        </authorList>
    </citation>
    <scope>NUCLEOTIDE SEQUENCE</scope>
    <source>
        <tissue evidence="2">Venom_gland</tissue>
    </source>
</reference>
<evidence type="ECO:0000256" key="1">
    <source>
        <dbReference type="SAM" id="MobiDB-lite"/>
    </source>
</evidence>
<feature type="region of interest" description="Disordered" evidence="1">
    <location>
        <begin position="1"/>
        <end position="45"/>
    </location>
</feature>
<reference evidence="2" key="1">
    <citation type="submission" date="2017-07" db="EMBL/GenBank/DDBJ databases">
        <authorList>
            <person name="Mikheyev A."/>
            <person name="Grau M."/>
        </authorList>
    </citation>
    <scope>NUCLEOTIDE SEQUENCE</scope>
    <source>
        <tissue evidence="2">Venom_gland</tissue>
    </source>
</reference>
<feature type="compositionally biased region" description="Polar residues" evidence="1">
    <location>
        <begin position="29"/>
        <end position="45"/>
    </location>
</feature>
<dbReference type="EMBL" id="IACM01028317">
    <property type="protein sequence ID" value="LAB21251.1"/>
    <property type="molecule type" value="Transcribed_RNA"/>
</dbReference>
<name>A0A2D4LJK8_9SAUR</name>
<feature type="compositionally biased region" description="Basic residues" evidence="1">
    <location>
        <begin position="1"/>
        <end position="12"/>
    </location>
</feature>
<sequence>MKKTMKKRRKIPAKKDNREKKTFPHLQPADSTSKLLSLNKQPDGSSFHPSLHFLPSNFSGLLIVQQNLVKIKNYLVPRLMTEGTDDQKSIPSCGPRSRNSCALKNIISTLQILITLLCNHSGKLLMRLCK</sequence>
<feature type="compositionally biased region" description="Basic and acidic residues" evidence="1">
    <location>
        <begin position="13"/>
        <end position="22"/>
    </location>
</feature>
<dbReference type="EMBL" id="IACM01028308">
    <property type="protein sequence ID" value="LAB21241.1"/>
    <property type="molecule type" value="Transcribed_RNA"/>
</dbReference>
<protein>
    <submittedName>
        <fullName evidence="2">Uncharacterized protein</fullName>
    </submittedName>
</protein>
<accession>A0A2D4LJK8</accession>
<organism evidence="2">
    <name type="scientific">Micrurus spixii</name>
    <name type="common">Amazon coral snake</name>
    <dbReference type="NCBI Taxonomy" id="129469"/>
    <lineage>
        <taxon>Eukaryota</taxon>
        <taxon>Metazoa</taxon>
        <taxon>Chordata</taxon>
        <taxon>Craniata</taxon>
        <taxon>Vertebrata</taxon>
        <taxon>Euteleostomi</taxon>
        <taxon>Lepidosauria</taxon>
        <taxon>Squamata</taxon>
        <taxon>Bifurcata</taxon>
        <taxon>Unidentata</taxon>
        <taxon>Episquamata</taxon>
        <taxon>Toxicofera</taxon>
        <taxon>Serpentes</taxon>
        <taxon>Colubroidea</taxon>
        <taxon>Elapidae</taxon>
        <taxon>Elapinae</taxon>
        <taxon>Micrurus</taxon>
    </lineage>
</organism>
<dbReference type="AlphaFoldDB" id="A0A2D4LJK8"/>
<evidence type="ECO:0000313" key="2">
    <source>
        <dbReference type="EMBL" id="LAB21251.1"/>
    </source>
</evidence>